<dbReference type="InterPro" id="IPR017907">
    <property type="entry name" value="Znf_RING_CS"/>
</dbReference>
<keyword evidence="2" id="KW-0479">Metal-binding</keyword>
<evidence type="ECO:0000256" key="4">
    <source>
        <dbReference type="ARBA" id="ARBA00022786"/>
    </source>
</evidence>
<organism evidence="8 9">
    <name type="scientific">Microcaecilia unicolor</name>
    <dbReference type="NCBI Taxonomy" id="1415580"/>
    <lineage>
        <taxon>Eukaryota</taxon>
        <taxon>Metazoa</taxon>
        <taxon>Chordata</taxon>
        <taxon>Craniata</taxon>
        <taxon>Vertebrata</taxon>
        <taxon>Euteleostomi</taxon>
        <taxon>Amphibia</taxon>
        <taxon>Gymnophiona</taxon>
        <taxon>Siphonopidae</taxon>
        <taxon>Microcaecilia</taxon>
    </lineage>
</organism>
<dbReference type="InterPro" id="IPR038896">
    <property type="entry name" value="RNF170"/>
</dbReference>
<dbReference type="InterPro" id="IPR013083">
    <property type="entry name" value="Znf_RING/FYVE/PHD"/>
</dbReference>
<accession>A0A6P7Y0M5</accession>
<dbReference type="GO" id="GO:0008270">
    <property type="term" value="F:zinc ion binding"/>
    <property type="evidence" value="ECO:0007669"/>
    <property type="project" value="UniProtKB-KW"/>
</dbReference>
<reference evidence="9" key="1">
    <citation type="submission" date="2025-08" db="UniProtKB">
        <authorList>
            <consortium name="RefSeq"/>
        </authorList>
    </citation>
    <scope>IDENTIFICATION</scope>
</reference>
<feature type="domain" description="RING-type" evidence="7">
    <location>
        <begin position="54"/>
        <end position="97"/>
    </location>
</feature>
<evidence type="ECO:0000256" key="3">
    <source>
        <dbReference type="ARBA" id="ARBA00022771"/>
    </source>
</evidence>
<dbReference type="PANTHER" id="PTHR22894:SF2">
    <property type="entry name" value="RING-TYPE DOMAIN-CONTAINING PROTEIN"/>
    <property type="match status" value="1"/>
</dbReference>
<keyword evidence="5" id="KW-0862">Zinc</keyword>
<dbReference type="PROSITE" id="PS00518">
    <property type="entry name" value="ZF_RING_1"/>
    <property type="match status" value="1"/>
</dbReference>
<proteinExistence type="predicted"/>
<dbReference type="Proteomes" id="UP000515156">
    <property type="component" value="Chromosome 6"/>
</dbReference>
<dbReference type="CDD" id="cd16553">
    <property type="entry name" value="RING-HC_RNF170"/>
    <property type="match status" value="1"/>
</dbReference>
<evidence type="ECO:0000313" key="8">
    <source>
        <dbReference type="Proteomes" id="UP000515156"/>
    </source>
</evidence>
<evidence type="ECO:0000256" key="6">
    <source>
        <dbReference type="PROSITE-ProRule" id="PRU00175"/>
    </source>
</evidence>
<evidence type="ECO:0000259" key="7">
    <source>
        <dbReference type="PROSITE" id="PS50089"/>
    </source>
</evidence>
<sequence length="191" mass="22235">MLPHTFSSSSETRFVEVKKKKTNYQQKDKENWSSATSRESIKPRQPCYHSDLNCPVCLQTATFPVETNCGHLFCGSCLISYWKHGSWLGAVSCPLCRQKVIALYNLFHENQQEKHSKQIGYDIRDYNKRFSGQPRPHAITWHHFSYCKQMPNASCFHKFFLERSSFGNHKECISLPFIMSSNIMQGQCNIR</sequence>
<name>A0A6P7Y0M5_9AMPH</name>
<dbReference type="PROSITE" id="PS50089">
    <property type="entry name" value="ZF_RING_2"/>
    <property type="match status" value="1"/>
</dbReference>
<evidence type="ECO:0000313" key="9">
    <source>
        <dbReference type="RefSeq" id="XP_030061137.1"/>
    </source>
</evidence>
<dbReference type="Gene3D" id="3.30.40.10">
    <property type="entry name" value="Zinc/RING finger domain, C3HC4 (zinc finger)"/>
    <property type="match status" value="1"/>
</dbReference>
<dbReference type="SUPFAM" id="SSF57850">
    <property type="entry name" value="RING/U-box"/>
    <property type="match status" value="1"/>
</dbReference>
<gene>
    <name evidence="9" type="primary">LOC115471590</name>
</gene>
<keyword evidence="3 6" id="KW-0863">Zinc-finger</keyword>
<evidence type="ECO:0000256" key="1">
    <source>
        <dbReference type="ARBA" id="ARBA00022679"/>
    </source>
</evidence>
<dbReference type="AlphaFoldDB" id="A0A6P7Y0M5"/>
<dbReference type="RefSeq" id="XP_030061137.1">
    <property type="nucleotide sequence ID" value="XM_030205277.1"/>
</dbReference>
<dbReference type="GeneID" id="115471590"/>
<dbReference type="GO" id="GO:0061630">
    <property type="term" value="F:ubiquitin protein ligase activity"/>
    <property type="evidence" value="ECO:0007669"/>
    <property type="project" value="InterPro"/>
</dbReference>
<dbReference type="InterPro" id="IPR018957">
    <property type="entry name" value="Znf_C3HC4_RING-type"/>
</dbReference>
<keyword evidence="1" id="KW-0808">Transferase</keyword>
<dbReference type="InterPro" id="IPR001841">
    <property type="entry name" value="Znf_RING"/>
</dbReference>
<evidence type="ECO:0000256" key="5">
    <source>
        <dbReference type="ARBA" id="ARBA00022833"/>
    </source>
</evidence>
<dbReference type="PANTHER" id="PTHR22894">
    <property type="entry name" value="RING-TYPE DOMAIN-CONTAINING PROTEIN"/>
    <property type="match status" value="1"/>
</dbReference>
<dbReference type="Pfam" id="PF00097">
    <property type="entry name" value="zf-C3HC4"/>
    <property type="match status" value="1"/>
</dbReference>
<keyword evidence="8" id="KW-1185">Reference proteome</keyword>
<keyword evidence="4" id="KW-0833">Ubl conjugation pathway</keyword>
<evidence type="ECO:0000256" key="2">
    <source>
        <dbReference type="ARBA" id="ARBA00022723"/>
    </source>
</evidence>
<protein>
    <submittedName>
        <fullName evidence="9">E3 ubiquitin-protein ligase RNF170-like isoform X2</fullName>
    </submittedName>
</protein>
<dbReference type="SMART" id="SM00184">
    <property type="entry name" value="RING"/>
    <property type="match status" value="1"/>
</dbReference>